<sequence>MPDYHFCIDFKEQGVVKMIWAAKSYKHCTLPSVEPKQYTQMARLL</sequence>
<reference evidence="2" key="1">
    <citation type="submission" date="2017-12" db="EMBL/GenBank/DDBJ databases">
        <title>Gene loss provides genomic basis for host adaptation in cereal stripe rust fungi.</title>
        <authorList>
            <person name="Xia C."/>
        </authorList>
    </citation>
    <scope>NUCLEOTIDE SEQUENCE [LARGE SCALE GENOMIC DNA]</scope>
    <source>
        <strain evidence="2">93-210</strain>
    </source>
</reference>
<proteinExistence type="predicted"/>
<dbReference type="InterPro" id="IPR046798">
    <property type="entry name" value="2OG-FeII_Oxy_6"/>
</dbReference>
<evidence type="ECO:0000259" key="1">
    <source>
        <dbReference type="Pfam" id="PF20515"/>
    </source>
</evidence>
<dbReference type="VEuPathDB" id="FungiDB:PSHT_05156"/>
<evidence type="ECO:0000313" key="3">
    <source>
        <dbReference type="Proteomes" id="UP000239156"/>
    </source>
</evidence>
<feature type="domain" description="Tet-like 2OG-Fe(II) oxygenase" evidence="1">
    <location>
        <begin position="2"/>
        <end position="32"/>
    </location>
</feature>
<evidence type="ECO:0000313" key="2">
    <source>
        <dbReference type="EMBL" id="POV95085.1"/>
    </source>
</evidence>
<accession>A0A2S4UCR1</accession>
<dbReference type="Pfam" id="PF20515">
    <property type="entry name" value="2OG-FeII_Oxy_6"/>
    <property type="match status" value="1"/>
</dbReference>
<dbReference type="AlphaFoldDB" id="A0A2S4UCR1"/>
<protein>
    <recommendedName>
        <fullName evidence="1">Tet-like 2OG-Fe(II) oxygenase domain-containing protein</fullName>
    </recommendedName>
</protein>
<comment type="caution">
    <text evidence="2">The sequence shown here is derived from an EMBL/GenBank/DDBJ whole genome shotgun (WGS) entry which is preliminary data.</text>
</comment>
<gene>
    <name evidence="2" type="ORF">PSTT_16467</name>
</gene>
<dbReference type="VEuPathDB" id="FungiDB:PSTT_16467"/>
<organism evidence="2 3">
    <name type="scientific">Puccinia striiformis</name>
    <dbReference type="NCBI Taxonomy" id="27350"/>
    <lineage>
        <taxon>Eukaryota</taxon>
        <taxon>Fungi</taxon>
        <taxon>Dikarya</taxon>
        <taxon>Basidiomycota</taxon>
        <taxon>Pucciniomycotina</taxon>
        <taxon>Pucciniomycetes</taxon>
        <taxon>Pucciniales</taxon>
        <taxon>Pucciniaceae</taxon>
        <taxon>Puccinia</taxon>
    </lineage>
</organism>
<name>A0A2S4UCR1_9BASI</name>
<keyword evidence="3" id="KW-1185">Reference proteome</keyword>
<dbReference type="EMBL" id="PKSL01000366">
    <property type="protein sequence ID" value="POV95085.1"/>
    <property type="molecule type" value="Genomic_DNA"/>
</dbReference>
<dbReference type="Proteomes" id="UP000239156">
    <property type="component" value="Unassembled WGS sequence"/>
</dbReference>